<evidence type="ECO:0000313" key="1">
    <source>
        <dbReference type="EMBL" id="BCF91058.1"/>
    </source>
</evidence>
<accession>A0A7I8BRY5</accession>
<evidence type="ECO:0000313" key="2">
    <source>
        <dbReference type="Proteomes" id="UP000510888"/>
    </source>
</evidence>
<dbReference type="KEGG" id="plad:PPGU16_41250"/>
<dbReference type="AlphaFoldDB" id="A0A7I8BRY5"/>
<reference evidence="1 2" key="1">
    <citation type="journal article" date="2020" name="Genes (Basel)">
        <title>Genomic Comparison of Insect Gut Symbionts from Divergent Burkholderia Subclades.</title>
        <authorList>
            <person name="Takeshita K."/>
            <person name="Kikuchi Y."/>
        </authorList>
    </citation>
    <scope>NUCLEOTIDE SEQUENCE [LARGE SCALE GENOMIC DNA]</scope>
    <source>
        <strain evidence="1 2">PGU16</strain>
    </source>
</reference>
<dbReference type="Proteomes" id="UP000510888">
    <property type="component" value="Chromosome 2"/>
</dbReference>
<keyword evidence="2" id="KW-1185">Reference proteome</keyword>
<gene>
    <name evidence="1" type="ORF">PPGU16_41250</name>
</gene>
<name>A0A7I8BRY5_9BURK</name>
<dbReference type="EMBL" id="AP023175">
    <property type="protein sequence ID" value="BCF91058.1"/>
    <property type="molecule type" value="Genomic_DNA"/>
</dbReference>
<organism evidence="1 2">
    <name type="scientific">Paraburkholderia largidicola</name>
    <dbReference type="NCBI Taxonomy" id="3014751"/>
    <lineage>
        <taxon>Bacteria</taxon>
        <taxon>Pseudomonadati</taxon>
        <taxon>Pseudomonadota</taxon>
        <taxon>Betaproteobacteria</taxon>
        <taxon>Burkholderiales</taxon>
        <taxon>Burkholderiaceae</taxon>
        <taxon>Paraburkholderia</taxon>
    </lineage>
</organism>
<sequence length="50" mass="5253">MPKRNVSDDCAQAAPAVMAKTAAAKESFRFMTVPVVDDRATRDGGGAVEI</sequence>
<protein>
    <submittedName>
        <fullName evidence="1">Uncharacterized protein</fullName>
    </submittedName>
</protein>
<proteinExistence type="predicted"/>